<accession>A0AB33BFT9</accession>
<feature type="domain" description="KAP NTPase" evidence="2">
    <location>
        <begin position="74"/>
        <end position="270"/>
    </location>
</feature>
<organism evidence="3 4">
    <name type="scientific">Microcystis aeruginosa PCC 7806SL</name>
    <dbReference type="NCBI Taxonomy" id="1903187"/>
    <lineage>
        <taxon>Bacteria</taxon>
        <taxon>Bacillati</taxon>
        <taxon>Cyanobacteriota</taxon>
        <taxon>Cyanophyceae</taxon>
        <taxon>Oscillatoriophycideae</taxon>
        <taxon>Chroococcales</taxon>
        <taxon>Microcystaceae</taxon>
        <taxon>Microcystis</taxon>
    </lineage>
</organism>
<dbReference type="SUPFAM" id="SSF52540">
    <property type="entry name" value="P-loop containing nucleoside triphosphate hydrolases"/>
    <property type="match status" value="1"/>
</dbReference>
<dbReference type="Proteomes" id="UP000192439">
    <property type="component" value="Chromosome"/>
</dbReference>
<name>A0AB33BFT9_MICA7</name>
<evidence type="ECO:0000313" key="3">
    <source>
        <dbReference type="EMBL" id="ARI79969.1"/>
    </source>
</evidence>
<dbReference type="Gene3D" id="3.40.50.300">
    <property type="entry name" value="P-loop containing nucleotide triphosphate hydrolases"/>
    <property type="match status" value="1"/>
</dbReference>
<dbReference type="InterPro" id="IPR011646">
    <property type="entry name" value="KAP_P-loop"/>
</dbReference>
<evidence type="ECO:0000313" key="4">
    <source>
        <dbReference type="Proteomes" id="UP000192439"/>
    </source>
</evidence>
<reference evidence="3 4" key="1">
    <citation type="journal article" date="2018" name="Harmful Algae">
        <title>The highly heterogeneous methylated genomes and diverse restriction-modification systems of bloom-forming Microcystis.</title>
        <authorList>
            <person name="Zhao L."/>
            <person name="Song Y."/>
            <person name="Li L."/>
            <person name="Gan N."/>
            <person name="Brand J.J."/>
            <person name="Song L."/>
        </authorList>
    </citation>
    <scope>NUCLEOTIDE SEQUENCE [LARGE SCALE GENOMIC DNA]</scope>
    <source>
        <strain evidence="3 4">PCC 7806SL</strain>
    </source>
</reference>
<dbReference type="Pfam" id="PF07693">
    <property type="entry name" value="KAP_NTPase"/>
    <property type="match status" value="1"/>
</dbReference>
<dbReference type="InterPro" id="IPR027417">
    <property type="entry name" value="P-loop_NTPase"/>
</dbReference>
<keyword evidence="1" id="KW-0812">Transmembrane</keyword>
<keyword evidence="1" id="KW-0472">Membrane</keyword>
<feature type="transmembrane region" description="Helical" evidence="1">
    <location>
        <begin position="14"/>
        <end position="34"/>
    </location>
</feature>
<dbReference type="AlphaFoldDB" id="A0AB33BFT9"/>
<proteinExistence type="predicted"/>
<evidence type="ECO:0000259" key="2">
    <source>
        <dbReference type="Pfam" id="PF07693"/>
    </source>
</evidence>
<gene>
    <name evidence="3" type="ORF">BH695_0688</name>
</gene>
<protein>
    <recommendedName>
        <fullName evidence="2">KAP NTPase domain-containing protein</fullName>
    </recommendedName>
</protein>
<dbReference type="EMBL" id="CP020771">
    <property type="protein sequence ID" value="ARI79969.1"/>
    <property type="molecule type" value="Genomic_DNA"/>
</dbReference>
<keyword evidence="1" id="KW-1133">Transmembrane helix</keyword>
<keyword evidence="4" id="KW-1185">Reference proteome</keyword>
<evidence type="ECO:0000256" key="1">
    <source>
        <dbReference type="SAM" id="Phobius"/>
    </source>
</evidence>
<sequence length="473" mass="54070">MLGTVAFCRQIKCALAYTGFVALASIFTMTFSVFDRATTLKKAFRACNVEPLVGEAIARYYVDLSAVRKTEAIEGVNTILDFQEPGEYTNILFTGHRGCGKSTELKRIQKQWEQDYRVIYLEVDEETDINDADYTDLYLIVIKQVEFELRQLKSKLDSGLLTSFEDWFKEVTKEDERSVESSISVQAEATLGPEAPFLAKLLVKLLAQIKGSDKSKTTIRQTLQRDISRLKADINLLLSDAYKKIKDKYPKGFLIIFDNLDRVTPQIGDRLFFDHGTQLKELNCTLIYTVPISVISSPKSLTKDFSNLHIMPMVNIYQFKRDRCDLDYNQPGLEGMASLIEQRVDSEAVFESREQLIDLAKASGGNVRQLMQLMRIACRTASTRGHNKITSEDITYAVRQEQFNFERFIPDEHYPILAQVCLKKNIPKDLIGQLMMFNLSVLEYNGDNRWNYPNPVVRQSESFQTALQNAQLP</sequence>